<protein>
    <submittedName>
        <fullName evidence="1">Uncharacterized protein</fullName>
    </submittedName>
</protein>
<organism evidence="1 2">
    <name type="scientific">Agrocybe pediades</name>
    <dbReference type="NCBI Taxonomy" id="84607"/>
    <lineage>
        <taxon>Eukaryota</taxon>
        <taxon>Fungi</taxon>
        <taxon>Dikarya</taxon>
        <taxon>Basidiomycota</taxon>
        <taxon>Agaricomycotina</taxon>
        <taxon>Agaricomycetes</taxon>
        <taxon>Agaricomycetidae</taxon>
        <taxon>Agaricales</taxon>
        <taxon>Agaricineae</taxon>
        <taxon>Strophariaceae</taxon>
        <taxon>Agrocybe</taxon>
    </lineage>
</organism>
<dbReference type="Proteomes" id="UP000521872">
    <property type="component" value="Unassembled WGS sequence"/>
</dbReference>
<reference evidence="1 2" key="1">
    <citation type="submission" date="2019-12" db="EMBL/GenBank/DDBJ databases">
        <authorList>
            <person name="Floudas D."/>
            <person name="Bentzer J."/>
            <person name="Ahren D."/>
            <person name="Johansson T."/>
            <person name="Persson P."/>
            <person name="Tunlid A."/>
        </authorList>
    </citation>
    <scope>NUCLEOTIDE SEQUENCE [LARGE SCALE GENOMIC DNA]</scope>
    <source>
        <strain evidence="1 2">CBS 102.39</strain>
    </source>
</reference>
<dbReference type="AlphaFoldDB" id="A0A8H4VX60"/>
<gene>
    <name evidence="1" type="ORF">D9613_001269</name>
</gene>
<evidence type="ECO:0000313" key="1">
    <source>
        <dbReference type="EMBL" id="KAF4623174.1"/>
    </source>
</evidence>
<comment type="caution">
    <text evidence="1">The sequence shown here is derived from an EMBL/GenBank/DDBJ whole genome shotgun (WGS) entry which is preliminary data.</text>
</comment>
<accession>A0A8H4VX60</accession>
<evidence type="ECO:0000313" key="2">
    <source>
        <dbReference type="Proteomes" id="UP000521872"/>
    </source>
</evidence>
<keyword evidence="2" id="KW-1185">Reference proteome</keyword>
<sequence>MRSVEATGRVGIARFSLAELHGELGTSLRIVGCHSRTRHSTSFTGRGFDELLRLRAVKLEVENEIVRERLMHARTVADNEMVRKKSPVLERQQEKTSTVLEMVFEWFRKCCRTRRSLISRLLDGYPVGGVYRCEDVEESLWTALTNN</sequence>
<name>A0A8H4VX60_9AGAR</name>
<proteinExistence type="predicted"/>
<dbReference type="EMBL" id="JAACJL010000001">
    <property type="protein sequence ID" value="KAF4623174.1"/>
    <property type="molecule type" value="Genomic_DNA"/>
</dbReference>